<feature type="region of interest" description="Disordered" evidence="1">
    <location>
        <begin position="1"/>
        <end position="20"/>
    </location>
</feature>
<sequence>MDIHQTLKTPVTKPPAKNPTKFQNPNFVGFYCGKKLTASSNSATIRYGCRHRRAEFRWLCRGFKRSVWITIFVPNEADSDQQLKHFGAYSNEINY</sequence>
<dbReference type="WBParaSite" id="Pan_g1972.t1">
    <property type="protein sequence ID" value="Pan_g1972.t1"/>
    <property type="gene ID" value="Pan_g1972"/>
</dbReference>
<evidence type="ECO:0000256" key="1">
    <source>
        <dbReference type="SAM" id="MobiDB-lite"/>
    </source>
</evidence>
<keyword evidence="2" id="KW-1185">Reference proteome</keyword>
<evidence type="ECO:0000313" key="2">
    <source>
        <dbReference type="Proteomes" id="UP000492821"/>
    </source>
</evidence>
<dbReference type="Proteomes" id="UP000492821">
    <property type="component" value="Unassembled WGS sequence"/>
</dbReference>
<dbReference type="AlphaFoldDB" id="A0A7E4VF31"/>
<organism evidence="2 3">
    <name type="scientific">Panagrellus redivivus</name>
    <name type="common">Microworm</name>
    <dbReference type="NCBI Taxonomy" id="6233"/>
    <lineage>
        <taxon>Eukaryota</taxon>
        <taxon>Metazoa</taxon>
        <taxon>Ecdysozoa</taxon>
        <taxon>Nematoda</taxon>
        <taxon>Chromadorea</taxon>
        <taxon>Rhabditida</taxon>
        <taxon>Tylenchina</taxon>
        <taxon>Panagrolaimomorpha</taxon>
        <taxon>Panagrolaimoidea</taxon>
        <taxon>Panagrolaimidae</taxon>
        <taxon>Panagrellus</taxon>
    </lineage>
</organism>
<reference evidence="2" key="1">
    <citation type="journal article" date="2013" name="Genetics">
        <title>The draft genome and transcriptome of Panagrellus redivivus are shaped by the harsh demands of a free-living lifestyle.</title>
        <authorList>
            <person name="Srinivasan J."/>
            <person name="Dillman A.R."/>
            <person name="Macchietto M.G."/>
            <person name="Heikkinen L."/>
            <person name="Lakso M."/>
            <person name="Fracchia K.M."/>
            <person name="Antoshechkin I."/>
            <person name="Mortazavi A."/>
            <person name="Wong G."/>
            <person name="Sternberg P.W."/>
        </authorList>
    </citation>
    <scope>NUCLEOTIDE SEQUENCE [LARGE SCALE GENOMIC DNA]</scope>
    <source>
        <strain evidence="2">MT8872</strain>
    </source>
</reference>
<name>A0A7E4VF31_PANRE</name>
<protein>
    <submittedName>
        <fullName evidence="3">FLYWCH-type domain-containing protein</fullName>
    </submittedName>
</protein>
<evidence type="ECO:0000313" key="3">
    <source>
        <dbReference type="WBParaSite" id="Pan_g1972.t1"/>
    </source>
</evidence>
<accession>A0A7E4VF31</accession>
<proteinExistence type="predicted"/>
<reference evidence="3" key="2">
    <citation type="submission" date="2020-10" db="UniProtKB">
        <authorList>
            <consortium name="WormBaseParasite"/>
        </authorList>
    </citation>
    <scope>IDENTIFICATION</scope>
</reference>